<keyword evidence="1" id="KW-1133">Transmembrane helix</keyword>
<keyword evidence="3" id="KW-1185">Reference proteome</keyword>
<dbReference type="Proteomes" id="UP000052982">
    <property type="component" value="Unassembled WGS sequence"/>
</dbReference>
<keyword evidence="1" id="KW-0472">Membrane</keyword>
<gene>
    <name evidence="2" type="ORF">AQJ64_14070</name>
</gene>
<sequence>MRILMGMSTDTLTDLGTGPAADADAADEGWRIASASVALLAVGVLMAYGFNVFEDRHAAAELDACRTLPNTWPMYAAACAGLLATLASVALAGRRLLLPRRPRGPVQMAGMVLPAGVLLLVLQAMIVWSVFQPASGGALDCLR</sequence>
<evidence type="ECO:0000313" key="2">
    <source>
        <dbReference type="EMBL" id="KUN84626.1"/>
    </source>
</evidence>
<reference evidence="2 3" key="1">
    <citation type="submission" date="2015-10" db="EMBL/GenBank/DDBJ databases">
        <title>Draft genome sequence of Streptomyces griseoruber DSM 40281, type strain for the species Streptomyces griseoruber.</title>
        <authorList>
            <person name="Ruckert C."/>
            <person name="Winkler A."/>
            <person name="Kalinowski J."/>
            <person name="Kampfer P."/>
            <person name="Glaeser S."/>
        </authorList>
    </citation>
    <scope>NUCLEOTIDE SEQUENCE [LARGE SCALE GENOMIC DNA]</scope>
    <source>
        <strain evidence="2 3">DSM 40281</strain>
    </source>
</reference>
<protein>
    <submittedName>
        <fullName evidence="2">Uncharacterized protein</fullName>
    </submittedName>
</protein>
<dbReference type="STRING" id="1943.AQJ64_14070"/>
<accession>A0A117RDE5</accession>
<feature type="transmembrane region" description="Helical" evidence="1">
    <location>
        <begin position="32"/>
        <end position="52"/>
    </location>
</feature>
<feature type="transmembrane region" description="Helical" evidence="1">
    <location>
        <begin position="112"/>
        <end position="131"/>
    </location>
</feature>
<organism evidence="2 3">
    <name type="scientific">Streptomyces griseoruber</name>
    <dbReference type="NCBI Taxonomy" id="1943"/>
    <lineage>
        <taxon>Bacteria</taxon>
        <taxon>Bacillati</taxon>
        <taxon>Actinomycetota</taxon>
        <taxon>Actinomycetes</taxon>
        <taxon>Kitasatosporales</taxon>
        <taxon>Streptomycetaceae</taxon>
        <taxon>Streptomyces</taxon>
    </lineage>
</organism>
<dbReference type="AlphaFoldDB" id="A0A117RDE5"/>
<proteinExistence type="predicted"/>
<feature type="transmembrane region" description="Helical" evidence="1">
    <location>
        <begin position="72"/>
        <end position="92"/>
    </location>
</feature>
<name>A0A117RDE5_9ACTN</name>
<dbReference type="EMBL" id="LMWW01000016">
    <property type="protein sequence ID" value="KUN84626.1"/>
    <property type="molecule type" value="Genomic_DNA"/>
</dbReference>
<comment type="caution">
    <text evidence="2">The sequence shown here is derived from an EMBL/GenBank/DDBJ whole genome shotgun (WGS) entry which is preliminary data.</text>
</comment>
<evidence type="ECO:0000256" key="1">
    <source>
        <dbReference type="SAM" id="Phobius"/>
    </source>
</evidence>
<keyword evidence="1" id="KW-0812">Transmembrane</keyword>
<evidence type="ECO:0000313" key="3">
    <source>
        <dbReference type="Proteomes" id="UP000052982"/>
    </source>
</evidence>